<evidence type="ECO:0000259" key="8">
    <source>
        <dbReference type="Pfam" id="PF01435"/>
    </source>
</evidence>
<dbReference type="GO" id="GO:0016020">
    <property type="term" value="C:membrane"/>
    <property type="evidence" value="ECO:0007669"/>
    <property type="project" value="TreeGrafter"/>
</dbReference>
<dbReference type="PANTHER" id="PTHR22726:SF1">
    <property type="entry name" value="METALLOENDOPEPTIDASE OMA1, MITOCHONDRIAL"/>
    <property type="match status" value="1"/>
</dbReference>
<evidence type="ECO:0000256" key="1">
    <source>
        <dbReference type="ARBA" id="ARBA00001947"/>
    </source>
</evidence>
<dbReference type="EMBL" id="CP008941">
    <property type="protein sequence ID" value="AIK95499.1"/>
    <property type="molecule type" value="Genomic_DNA"/>
</dbReference>
<dbReference type="Gene3D" id="3.30.2010.10">
    <property type="entry name" value="Metalloproteases ('zincins'), catalytic domain"/>
    <property type="match status" value="1"/>
</dbReference>
<accession>A0A077AU24</accession>
<dbReference type="eggNOG" id="COG4783">
    <property type="taxonomic scope" value="Bacteria"/>
</dbReference>
<keyword evidence="2" id="KW-0645">Protease</keyword>
<dbReference type="STRING" id="91604.ID47_00095"/>
<evidence type="ECO:0000256" key="3">
    <source>
        <dbReference type="ARBA" id="ARBA00022723"/>
    </source>
</evidence>
<feature type="domain" description="Cytochrome c-type biogenesis protein H TPR" evidence="9">
    <location>
        <begin position="332"/>
        <end position="418"/>
    </location>
</feature>
<evidence type="ECO:0000313" key="10">
    <source>
        <dbReference type="EMBL" id="AIK95499.1"/>
    </source>
</evidence>
<dbReference type="KEGG" id="paca:ID47_00095"/>
<dbReference type="PANTHER" id="PTHR22726">
    <property type="entry name" value="METALLOENDOPEPTIDASE OMA1"/>
    <property type="match status" value="1"/>
</dbReference>
<comment type="cofactor">
    <cofactor evidence="1">
        <name>Zn(2+)</name>
        <dbReference type="ChEBI" id="CHEBI:29105"/>
    </cofactor>
</comment>
<dbReference type="Pfam" id="PF23914">
    <property type="entry name" value="TPR_CcmH_CycH"/>
    <property type="match status" value="1"/>
</dbReference>
<gene>
    <name evidence="10" type="ORF">ID47_00095</name>
</gene>
<organism evidence="10 11">
    <name type="scientific">Candidatus Odyssella acanthamoebae</name>
    <dbReference type="NCBI Taxonomy" id="91604"/>
    <lineage>
        <taxon>Bacteria</taxon>
        <taxon>Pseudomonadati</taxon>
        <taxon>Pseudomonadota</taxon>
        <taxon>Alphaproteobacteria</taxon>
        <taxon>Holosporales</taxon>
        <taxon>Candidatus Paracaedibacteraceae</taxon>
        <taxon>Candidatus Odyssella</taxon>
    </lineage>
</organism>
<sequence length="468" mass="50863">MGLSNIHICVMINSIKLIGLPSSPMIARIFLALSLLFPLIANAIIEFKQNSVIVDDEVEELLTGWINQLFKVAGLKDHTPKIYLIVNSEINAAATVGGVIMIQTGLIARCENASQLLGVLAHEVGHIAGGHVSRMDQAMTEAMIPAGTALILGGALALATGNPSLLAAGLYGSGHAFERSMLKYSRTQESSADQAAMKYLDTLGWGVTGMRDFFKIIDSKTALYAQQVSPYAMSHPMTSERIQAVQDHASATENQGPSAAIEANFQRLRGKVLGFFDPPETLLKQLSQKKLSAEGQQYAKAIAFYRLGRYQEAMAELDSLIRTTDSGWYYEMKGQILFDTGKINEAIDMLEKASKKRPQAKYLKVMLAHAILESKQPNKEARAKTLLQPITQKDPDNSFAWRLLAIAEGKSNNMGEASLAMAEEAFTKGDNDLAKSKVALAIKTLPKGSPSHQRALDLQRDINGGKDG</sequence>
<reference evidence="10 11" key="1">
    <citation type="submission" date="2014-07" db="EMBL/GenBank/DDBJ databases">
        <title>Comparative genomic insights into amoeba endosymbionts belonging to the families of Holosporaceae and Candidatus Midichloriaceae within Rickettsiales.</title>
        <authorList>
            <person name="Wang Z."/>
            <person name="Wu M."/>
        </authorList>
    </citation>
    <scope>NUCLEOTIDE SEQUENCE [LARGE SCALE GENOMIC DNA]</scope>
    <source>
        <strain evidence="10">PRA3</strain>
    </source>
</reference>
<dbReference type="GO" id="GO:0004222">
    <property type="term" value="F:metalloendopeptidase activity"/>
    <property type="evidence" value="ECO:0007669"/>
    <property type="project" value="InterPro"/>
</dbReference>
<evidence type="ECO:0000256" key="6">
    <source>
        <dbReference type="ARBA" id="ARBA00023049"/>
    </source>
</evidence>
<dbReference type="OrthoDB" id="9810445at2"/>
<keyword evidence="3" id="KW-0479">Metal-binding</keyword>
<dbReference type="AlphaFoldDB" id="A0A077AU24"/>
<keyword evidence="5" id="KW-0862">Zinc</keyword>
<evidence type="ECO:0000256" key="4">
    <source>
        <dbReference type="ARBA" id="ARBA00022801"/>
    </source>
</evidence>
<dbReference type="Gene3D" id="1.25.40.10">
    <property type="entry name" value="Tetratricopeptide repeat domain"/>
    <property type="match status" value="1"/>
</dbReference>
<feature type="domain" description="Peptidase M48" evidence="8">
    <location>
        <begin position="66"/>
        <end position="247"/>
    </location>
</feature>
<protein>
    <submittedName>
        <fullName evidence="10">Uncharacterized protein</fullName>
    </submittedName>
</protein>
<name>A0A077AU24_9PROT</name>
<proteinExistence type="predicted"/>
<dbReference type="GO" id="GO:0051603">
    <property type="term" value="P:proteolysis involved in protein catabolic process"/>
    <property type="evidence" value="ECO:0007669"/>
    <property type="project" value="TreeGrafter"/>
</dbReference>
<evidence type="ECO:0000259" key="9">
    <source>
        <dbReference type="Pfam" id="PF23914"/>
    </source>
</evidence>
<dbReference type="InterPro" id="IPR056413">
    <property type="entry name" value="TPR_CcmH_CycH"/>
</dbReference>
<evidence type="ECO:0000256" key="5">
    <source>
        <dbReference type="ARBA" id="ARBA00022833"/>
    </source>
</evidence>
<dbReference type="InterPro" id="IPR011990">
    <property type="entry name" value="TPR-like_helical_dom_sf"/>
</dbReference>
<dbReference type="CDD" id="cd07324">
    <property type="entry name" value="M48C_Oma1-like"/>
    <property type="match status" value="1"/>
</dbReference>
<keyword evidence="11" id="KW-1185">Reference proteome</keyword>
<dbReference type="InterPro" id="IPR001915">
    <property type="entry name" value="Peptidase_M48"/>
</dbReference>
<dbReference type="HOGENOM" id="CLU_030556_2_0_5"/>
<evidence type="ECO:0000313" key="11">
    <source>
        <dbReference type="Proteomes" id="UP000028926"/>
    </source>
</evidence>
<feature type="region of interest" description="Disordered" evidence="7">
    <location>
        <begin position="445"/>
        <end position="468"/>
    </location>
</feature>
<evidence type="ECO:0000256" key="2">
    <source>
        <dbReference type="ARBA" id="ARBA00022670"/>
    </source>
</evidence>
<dbReference type="Proteomes" id="UP000028926">
    <property type="component" value="Chromosome"/>
</dbReference>
<dbReference type="SUPFAM" id="SSF48452">
    <property type="entry name" value="TPR-like"/>
    <property type="match status" value="1"/>
</dbReference>
<feature type="compositionally biased region" description="Basic and acidic residues" evidence="7">
    <location>
        <begin position="454"/>
        <end position="468"/>
    </location>
</feature>
<dbReference type="RefSeq" id="WP_038462618.1">
    <property type="nucleotide sequence ID" value="NZ_CP008941.1"/>
</dbReference>
<evidence type="ECO:0000256" key="7">
    <source>
        <dbReference type="SAM" id="MobiDB-lite"/>
    </source>
</evidence>
<keyword evidence="6" id="KW-0482">Metalloprotease</keyword>
<dbReference type="Pfam" id="PF01435">
    <property type="entry name" value="Peptidase_M48"/>
    <property type="match status" value="1"/>
</dbReference>
<dbReference type="InterPro" id="IPR051156">
    <property type="entry name" value="Mito/Outer_Membr_Metalloprot"/>
</dbReference>
<dbReference type="GO" id="GO:0046872">
    <property type="term" value="F:metal ion binding"/>
    <property type="evidence" value="ECO:0007669"/>
    <property type="project" value="UniProtKB-KW"/>
</dbReference>
<keyword evidence="4" id="KW-0378">Hydrolase</keyword>